<dbReference type="Gene3D" id="3.50.50.60">
    <property type="entry name" value="FAD/NAD(P)-binding domain"/>
    <property type="match status" value="1"/>
</dbReference>
<dbReference type="Pfam" id="PF01494">
    <property type="entry name" value="FAD_binding_3"/>
    <property type="match status" value="2"/>
</dbReference>
<dbReference type="InterPro" id="IPR002938">
    <property type="entry name" value="FAD-bd"/>
</dbReference>
<dbReference type="SUPFAM" id="SSF51905">
    <property type="entry name" value="FAD/NAD(P)-binding domain"/>
    <property type="match status" value="1"/>
</dbReference>
<dbReference type="EMBL" id="JBFXLU010000055">
    <property type="protein sequence ID" value="KAL2847550.1"/>
    <property type="molecule type" value="Genomic_DNA"/>
</dbReference>
<keyword evidence="6" id="KW-0503">Monooxygenase</keyword>
<protein>
    <submittedName>
        <fullName evidence="6">Monooxygenase</fullName>
    </submittedName>
</protein>
<keyword evidence="2" id="KW-0285">Flavoprotein</keyword>
<comment type="caution">
    <text evidence="6">The sequence shown here is derived from an EMBL/GenBank/DDBJ whole genome shotgun (WGS) entry which is preliminary data.</text>
</comment>
<name>A0ABR4K5G9_9EURO</name>
<evidence type="ECO:0000313" key="6">
    <source>
        <dbReference type="EMBL" id="KAL2847550.1"/>
    </source>
</evidence>
<evidence type="ECO:0000259" key="5">
    <source>
        <dbReference type="Pfam" id="PF01494"/>
    </source>
</evidence>
<gene>
    <name evidence="6" type="ORF">BJY01DRAFT_262968</name>
</gene>
<sequence>MTSNCLRPCKVLIAGGGISGLALAAMLEKSGVDFILLEAYSQIVAQAGAGIYMLPNGLRILDQLGGYDALVSKVDFADFMNYRDQSGEVIVTINGWATSMIERYGYPSLWVGRRELLQSLYDCISDKSKLLTDKRVATVRHLDDAVEVTTTDGSTYHGDILVGTDGVHSRVRQEMVRHATEQGVAQDYTEDHKIPAKYECLFGASTAVAGIPRGYLGFGVNEGFSYIIGTGPEDRVYWCLTEKMDRTLFGTDIPKFSKEDEDRFVDKHLNDKITADVRLADLYKAKLDAIHTPLREFVYGNWHLDRMIVLGDATHKMTPILGQGGNQALETVAAMTNSLMAALKLPGSKTLSKLEIDGMFDQVQTLRAPRASKMMRESHRRQCLDGLETPELAEMMFHKFPQIAQDLAAAFWNAALPPAVSVQSLPIPPKKKSVPFDDEIRAKL</sequence>
<dbReference type="InterPro" id="IPR036188">
    <property type="entry name" value="FAD/NAD-bd_sf"/>
</dbReference>
<evidence type="ECO:0000256" key="2">
    <source>
        <dbReference type="ARBA" id="ARBA00022630"/>
    </source>
</evidence>
<evidence type="ECO:0000256" key="1">
    <source>
        <dbReference type="ARBA" id="ARBA00007992"/>
    </source>
</evidence>
<reference evidence="6 7" key="1">
    <citation type="submission" date="2024-07" db="EMBL/GenBank/DDBJ databases">
        <title>Section-level genome sequencing and comparative genomics of Aspergillus sections Usti and Cavernicolus.</title>
        <authorList>
            <consortium name="Lawrence Berkeley National Laboratory"/>
            <person name="Nybo J.L."/>
            <person name="Vesth T.C."/>
            <person name="Theobald S."/>
            <person name="Frisvad J.C."/>
            <person name="Larsen T.O."/>
            <person name="Kjaerboelling I."/>
            <person name="Rothschild-Mancinelli K."/>
            <person name="Lyhne E.K."/>
            <person name="Kogle M.E."/>
            <person name="Barry K."/>
            <person name="Clum A."/>
            <person name="Na H."/>
            <person name="Ledsgaard L."/>
            <person name="Lin J."/>
            <person name="Lipzen A."/>
            <person name="Kuo A."/>
            <person name="Riley R."/>
            <person name="Mondo S."/>
            <person name="Labutti K."/>
            <person name="Haridas S."/>
            <person name="Pangalinan J."/>
            <person name="Salamov A.A."/>
            <person name="Simmons B.A."/>
            <person name="Magnuson J.K."/>
            <person name="Chen J."/>
            <person name="Drula E."/>
            <person name="Henrissat B."/>
            <person name="Wiebenga A."/>
            <person name="Lubbers R.J."/>
            <person name="Gomes A.C."/>
            <person name="Makela M.R."/>
            <person name="Stajich J."/>
            <person name="Grigoriev I.V."/>
            <person name="Mortensen U.H."/>
            <person name="De Vries R.P."/>
            <person name="Baker S.E."/>
            <person name="Andersen M.R."/>
        </authorList>
    </citation>
    <scope>NUCLEOTIDE SEQUENCE [LARGE SCALE GENOMIC DNA]</scope>
    <source>
        <strain evidence="6 7">CBS 123904</strain>
    </source>
</reference>
<organism evidence="6 7">
    <name type="scientific">Aspergillus pseudoustus</name>
    <dbReference type="NCBI Taxonomy" id="1810923"/>
    <lineage>
        <taxon>Eukaryota</taxon>
        <taxon>Fungi</taxon>
        <taxon>Dikarya</taxon>
        <taxon>Ascomycota</taxon>
        <taxon>Pezizomycotina</taxon>
        <taxon>Eurotiomycetes</taxon>
        <taxon>Eurotiomycetidae</taxon>
        <taxon>Eurotiales</taxon>
        <taxon>Aspergillaceae</taxon>
        <taxon>Aspergillus</taxon>
        <taxon>Aspergillus subgen. Nidulantes</taxon>
    </lineage>
</organism>
<dbReference type="PANTHER" id="PTHR47356">
    <property type="entry name" value="FAD-DEPENDENT MONOOXYGENASE ASQG-RELATED"/>
    <property type="match status" value="1"/>
</dbReference>
<keyword evidence="4" id="KW-0560">Oxidoreductase</keyword>
<evidence type="ECO:0000313" key="7">
    <source>
        <dbReference type="Proteomes" id="UP001610446"/>
    </source>
</evidence>
<dbReference type="PRINTS" id="PR00420">
    <property type="entry name" value="RNGMNOXGNASE"/>
</dbReference>
<dbReference type="InterPro" id="IPR050562">
    <property type="entry name" value="FAD_mOase_fung"/>
</dbReference>
<proteinExistence type="inferred from homology"/>
<feature type="domain" description="FAD-binding" evidence="5">
    <location>
        <begin position="255"/>
        <end position="348"/>
    </location>
</feature>
<feature type="domain" description="FAD-binding" evidence="5">
    <location>
        <begin position="9"/>
        <end position="176"/>
    </location>
</feature>
<keyword evidence="3" id="KW-0274">FAD</keyword>
<dbReference type="PANTHER" id="PTHR47356:SF2">
    <property type="entry name" value="FAD-BINDING DOMAIN-CONTAINING PROTEIN-RELATED"/>
    <property type="match status" value="1"/>
</dbReference>
<dbReference type="GO" id="GO:0004497">
    <property type="term" value="F:monooxygenase activity"/>
    <property type="evidence" value="ECO:0007669"/>
    <property type="project" value="UniProtKB-KW"/>
</dbReference>
<evidence type="ECO:0000256" key="3">
    <source>
        <dbReference type="ARBA" id="ARBA00022827"/>
    </source>
</evidence>
<keyword evidence="7" id="KW-1185">Reference proteome</keyword>
<accession>A0ABR4K5G9</accession>
<dbReference type="Proteomes" id="UP001610446">
    <property type="component" value="Unassembled WGS sequence"/>
</dbReference>
<evidence type="ECO:0000256" key="4">
    <source>
        <dbReference type="ARBA" id="ARBA00023002"/>
    </source>
</evidence>
<comment type="similarity">
    <text evidence="1">Belongs to the paxM FAD-dependent monooxygenase family.</text>
</comment>